<name>A0A3N6NTQ0_9CYAN</name>
<evidence type="ECO:0000313" key="1">
    <source>
        <dbReference type="EMBL" id="RQH21087.1"/>
    </source>
</evidence>
<dbReference type="Proteomes" id="UP000269154">
    <property type="component" value="Unassembled WGS sequence"/>
</dbReference>
<evidence type="ECO:0000313" key="2">
    <source>
        <dbReference type="Proteomes" id="UP000269154"/>
    </source>
</evidence>
<keyword evidence="2" id="KW-1185">Reference proteome</keyword>
<dbReference type="EMBL" id="RCBY01000400">
    <property type="protein sequence ID" value="RQH21087.1"/>
    <property type="molecule type" value="Genomic_DNA"/>
</dbReference>
<sequence>MGINRGGWRRNCPLIFPPLSAQNANFLSLSNRQACTFFAPKSLNPLSVNTLRVNQQALSSHLTLI</sequence>
<gene>
    <name evidence="1" type="ORF">D5R40_31680</name>
</gene>
<reference evidence="1 2" key="1">
    <citation type="journal article" date="2018" name="ACS Chem. Biol.">
        <title>Ketoreductase domain dysfunction expands chemodiversity: malyngamide biosynthesis in the cyanobacterium Okeania hirsuta.</title>
        <authorList>
            <person name="Moss N.A."/>
            <person name="Leao T."/>
            <person name="Rankin M."/>
            <person name="McCullough T.M."/>
            <person name="Qu P."/>
            <person name="Korobeynikov A."/>
            <person name="Smith J.L."/>
            <person name="Gerwick L."/>
            <person name="Gerwick W.H."/>
        </authorList>
    </citation>
    <scope>NUCLEOTIDE SEQUENCE [LARGE SCALE GENOMIC DNA]</scope>
    <source>
        <strain evidence="1 2">PAB10Feb10-1</strain>
    </source>
</reference>
<accession>A0A3N6NTQ0</accession>
<organism evidence="1 2">
    <name type="scientific">Okeania hirsuta</name>
    <dbReference type="NCBI Taxonomy" id="1458930"/>
    <lineage>
        <taxon>Bacteria</taxon>
        <taxon>Bacillati</taxon>
        <taxon>Cyanobacteriota</taxon>
        <taxon>Cyanophyceae</taxon>
        <taxon>Oscillatoriophycideae</taxon>
        <taxon>Oscillatoriales</taxon>
        <taxon>Microcoleaceae</taxon>
        <taxon>Okeania</taxon>
    </lineage>
</organism>
<proteinExistence type="predicted"/>
<dbReference type="AlphaFoldDB" id="A0A3N6NTQ0"/>
<protein>
    <submittedName>
        <fullName evidence="1">Uncharacterized protein</fullName>
    </submittedName>
</protein>
<comment type="caution">
    <text evidence="1">The sequence shown here is derived from an EMBL/GenBank/DDBJ whole genome shotgun (WGS) entry which is preliminary data.</text>
</comment>